<dbReference type="AlphaFoldDB" id="A0A323VB15"/>
<keyword evidence="3" id="KW-1185">Reference proteome</keyword>
<gene>
    <name evidence="2" type="ORF">DMO24_08055</name>
</gene>
<dbReference type="Proteomes" id="UP000247602">
    <property type="component" value="Unassembled WGS sequence"/>
</dbReference>
<dbReference type="EMBL" id="QKNV01000061">
    <property type="protein sequence ID" value="PZA21879.1"/>
    <property type="molecule type" value="Genomic_DNA"/>
</dbReference>
<comment type="caution">
    <text evidence="2">The sequence shown here is derived from an EMBL/GenBank/DDBJ whole genome shotgun (WGS) entry which is preliminary data.</text>
</comment>
<accession>A0A323VB15</accession>
<reference evidence="2 3" key="1">
    <citation type="submission" date="2018-06" db="EMBL/GenBank/DDBJ databases">
        <title>Draft genome sequence of Modestobacter versicolor CP153-2.</title>
        <authorList>
            <person name="Gundlapally S.R."/>
        </authorList>
    </citation>
    <scope>NUCLEOTIDE SEQUENCE [LARGE SCALE GENOMIC DNA]</scope>
    <source>
        <strain evidence="2 3">CP153-2</strain>
    </source>
</reference>
<protein>
    <submittedName>
        <fullName evidence="2">MFS transporter</fullName>
    </submittedName>
</protein>
<proteinExistence type="predicted"/>
<evidence type="ECO:0000313" key="2">
    <source>
        <dbReference type="EMBL" id="PZA21879.1"/>
    </source>
</evidence>
<organism evidence="2 3">
    <name type="scientific">Modestobacter versicolor</name>
    <dbReference type="NCBI Taxonomy" id="429133"/>
    <lineage>
        <taxon>Bacteria</taxon>
        <taxon>Bacillati</taxon>
        <taxon>Actinomycetota</taxon>
        <taxon>Actinomycetes</taxon>
        <taxon>Geodermatophilales</taxon>
        <taxon>Geodermatophilaceae</taxon>
        <taxon>Modestobacter</taxon>
    </lineage>
</organism>
<keyword evidence="1" id="KW-1133">Transmembrane helix</keyword>
<evidence type="ECO:0000313" key="3">
    <source>
        <dbReference type="Proteomes" id="UP000247602"/>
    </source>
</evidence>
<feature type="non-terminal residue" evidence="2">
    <location>
        <position position="1"/>
    </location>
</feature>
<name>A0A323VB15_9ACTN</name>
<sequence>AVVDALTAAGAPAPAAGSAADSVFAGLAVAAQLPDGATAAVQQSFLDGVTAGSWVAAAASAAGALVVLALLPAQHRAPEPAAEPVAAG</sequence>
<keyword evidence="1" id="KW-0812">Transmembrane</keyword>
<evidence type="ECO:0000256" key="1">
    <source>
        <dbReference type="SAM" id="Phobius"/>
    </source>
</evidence>
<keyword evidence="1" id="KW-0472">Membrane</keyword>
<feature type="transmembrane region" description="Helical" evidence="1">
    <location>
        <begin position="51"/>
        <end position="71"/>
    </location>
</feature>